<keyword evidence="1" id="KW-1133">Transmembrane helix</keyword>
<evidence type="ECO:0000313" key="3">
    <source>
        <dbReference type="Proteomes" id="UP000190774"/>
    </source>
</evidence>
<dbReference type="STRING" id="48467.SAMN02745166_01752"/>
<gene>
    <name evidence="2" type="ORF">SAMN02745166_01752</name>
</gene>
<protein>
    <submittedName>
        <fullName evidence="2">Uncharacterized protein</fullName>
    </submittedName>
</protein>
<keyword evidence="3" id="KW-1185">Reference proteome</keyword>
<dbReference type="Proteomes" id="UP000190774">
    <property type="component" value="Unassembled WGS sequence"/>
</dbReference>
<dbReference type="AlphaFoldDB" id="A0A1T4XMS9"/>
<reference evidence="3" key="1">
    <citation type="submission" date="2017-02" db="EMBL/GenBank/DDBJ databases">
        <authorList>
            <person name="Varghese N."/>
            <person name="Submissions S."/>
        </authorList>
    </citation>
    <scope>NUCLEOTIDE SEQUENCE [LARGE SCALE GENOMIC DNA]</scope>
    <source>
        <strain evidence="3">ATCC 700200</strain>
    </source>
</reference>
<feature type="transmembrane region" description="Helical" evidence="1">
    <location>
        <begin position="20"/>
        <end position="42"/>
    </location>
</feature>
<keyword evidence="1" id="KW-0472">Membrane</keyword>
<evidence type="ECO:0000256" key="1">
    <source>
        <dbReference type="SAM" id="Phobius"/>
    </source>
</evidence>
<organism evidence="2 3">
    <name type="scientific">Prosthecobacter debontii</name>
    <dbReference type="NCBI Taxonomy" id="48467"/>
    <lineage>
        <taxon>Bacteria</taxon>
        <taxon>Pseudomonadati</taxon>
        <taxon>Verrucomicrobiota</taxon>
        <taxon>Verrucomicrobiia</taxon>
        <taxon>Verrucomicrobiales</taxon>
        <taxon>Verrucomicrobiaceae</taxon>
        <taxon>Prosthecobacter</taxon>
    </lineage>
</organism>
<dbReference type="EMBL" id="FUYE01000004">
    <property type="protein sequence ID" value="SKA90819.1"/>
    <property type="molecule type" value="Genomic_DNA"/>
</dbReference>
<proteinExistence type="predicted"/>
<evidence type="ECO:0000313" key="2">
    <source>
        <dbReference type="EMBL" id="SKA90819.1"/>
    </source>
</evidence>
<name>A0A1T4XMS9_9BACT</name>
<keyword evidence="1" id="KW-0812">Transmembrane</keyword>
<accession>A0A1T4XMS9</accession>
<sequence length="44" mass="5188">MFDAEVNHQLLAEIRHVRVILSRWIIFQVVLGALCSWQCLLLRP</sequence>